<dbReference type="Gene3D" id="1.10.10.10">
    <property type="entry name" value="Winged helix-like DNA-binding domain superfamily/Winged helix DNA-binding domain"/>
    <property type="match status" value="1"/>
</dbReference>
<dbReference type="Proteomes" id="UP000678228">
    <property type="component" value="Unassembled WGS sequence"/>
</dbReference>
<comment type="function">
    <text evidence="2">Acts both as a biotin--[acetyl-CoA-carboxylase] ligase and a repressor.</text>
</comment>
<dbReference type="InterPro" id="IPR004408">
    <property type="entry name" value="Biotin_CoA_COase_ligase"/>
</dbReference>
<evidence type="ECO:0000256" key="2">
    <source>
        <dbReference type="HAMAP-Rule" id="MF_00978"/>
    </source>
</evidence>
<proteinExistence type="inferred from homology"/>
<feature type="binding site" evidence="2">
    <location>
        <position position="185"/>
    </location>
    <ligand>
        <name>biotin</name>
        <dbReference type="ChEBI" id="CHEBI:57586"/>
    </ligand>
</feature>
<comment type="caution">
    <text evidence="2">Lacks conserved residue(s) required for the propagation of feature annotation.</text>
</comment>
<dbReference type="Gene3D" id="2.30.30.100">
    <property type="match status" value="1"/>
</dbReference>
<evidence type="ECO:0000256" key="1">
    <source>
        <dbReference type="ARBA" id="ARBA00022598"/>
    </source>
</evidence>
<dbReference type="GO" id="GO:0006355">
    <property type="term" value="P:regulation of DNA-templated transcription"/>
    <property type="evidence" value="ECO:0007669"/>
    <property type="project" value="UniProtKB-UniRule"/>
</dbReference>
<dbReference type="Gene3D" id="3.30.930.10">
    <property type="entry name" value="Bira Bifunctional Protein, Domain 2"/>
    <property type="match status" value="1"/>
</dbReference>
<dbReference type="RefSeq" id="WP_210596307.1">
    <property type="nucleotide sequence ID" value="NZ_JAGKSQ010000002.1"/>
</dbReference>
<dbReference type="NCBIfam" id="TIGR00121">
    <property type="entry name" value="birA_ligase"/>
    <property type="match status" value="1"/>
</dbReference>
<feature type="domain" description="BPL/LPL catalytic" evidence="3">
    <location>
        <begin position="67"/>
        <end position="258"/>
    </location>
</feature>
<protein>
    <recommendedName>
        <fullName evidence="2">Bifunctional ligase/repressor BirA</fullName>
    </recommendedName>
    <alternativeName>
        <fullName evidence="2">Biotin--[acetyl-CoA-carboxylase] ligase</fullName>
        <ecNumber evidence="2">6.3.4.15</ecNumber>
    </alternativeName>
    <alternativeName>
        <fullName evidence="2">Biotin--protein ligase</fullName>
    </alternativeName>
    <alternativeName>
        <fullName evidence="2">Biotin-[acetyl-CoA carboxylase] synthetase</fullName>
    </alternativeName>
</protein>
<dbReference type="HAMAP" id="MF_00978">
    <property type="entry name" value="Bifunct_BirA"/>
    <property type="match status" value="1"/>
</dbReference>
<dbReference type="CDD" id="cd16442">
    <property type="entry name" value="BPL"/>
    <property type="match status" value="1"/>
</dbReference>
<dbReference type="PANTHER" id="PTHR12835">
    <property type="entry name" value="BIOTIN PROTEIN LIGASE"/>
    <property type="match status" value="1"/>
</dbReference>
<dbReference type="GO" id="GO:0005524">
    <property type="term" value="F:ATP binding"/>
    <property type="evidence" value="ECO:0007669"/>
    <property type="project" value="UniProtKB-UniRule"/>
</dbReference>
<dbReference type="GO" id="GO:0009249">
    <property type="term" value="P:protein lipoylation"/>
    <property type="evidence" value="ECO:0007669"/>
    <property type="project" value="UniProtKB-ARBA"/>
</dbReference>
<keyword evidence="5" id="KW-1185">Reference proteome</keyword>
<dbReference type="EMBL" id="JAGKSQ010000002">
    <property type="protein sequence ID" value="MBP3950619.1"/>
    <property type="molecule type" value="Genomic_DNA"/>
</dbReference>
<comment type="catalytic activity">
    <reaction evidence="2">
        <text>biotin + L-lysyl-[protein] + ATP = N(6)-biotinyl-L-lysyl-[protein] + AMP + diphosphate + H(+)</text>
        <dbReference type="Rhea" id="RHEA:11756"/>
        <dbReference type="Rhea" id="RHEA-COMP:9752"/>
        <dbReference type="Rhea" id="RHEA-COMP:10505"/>
        <dbReference type="ChEBI" id="CHEBI:15378"/>
        <dbReference type="ChEBI" id="CHEBI:29969"/>
        <dbReference type="ChEBI" id="CHEBI:30616"/>
        <dbReference type="ChEBI" id="CHEBI:33019"/>
        <dbReference type="ChEBI" id="CHEBI:57586"/>
        <dbReference type="ChEBI" id="CHEBI:83144"/>
        <dbReference type="ChEBI" id="CHEBI:456215"/>
        <dbReference type="EC" id="6.3.4.15"/>
    </reaction>
</comment>
<organism evidence="4 5">
    <name type="scientific">Halalkalibacter suaedae</name>
    <dbReference type="NCBI Taxonomy" id="2822140"/>
    <lineage>
        <taxon>Bacteria</taxon>
        <taxon>Bacillati</taxon>
        <taxon>Bacillota</taxon>
        <taxon>Bacilli</taxon>
        <taxon>Bacillales</taxon>
        <taxon>Bacillaceae</taxon>
        <taxon>Halalkalibacter</taxon>
    </lineage>
</organism>
<dbReference type="GO" id="GO:0005737">
    <property type="term" value="C:cytoplasm"/>
    <property type="evidence" value="ECO:0007669"/>
    <property type="project" value="TreeGrafter"/>
</dbReference>
<dbReference type="Pfam" id="PF03099">
    <property type="entry name" value="BPL_LplA_LipB"/>
    <property type="match status" value="1"/>
</dbReference>
<dbReference type="EC" id="6.3.4.15" evidence="2"/>
<keyword evidence="1 2" id="KW-0436">Ligase</keyword>
<accession>A0A940WYW4</accession>
<dbReference type="InterPro" id="IPR013196">
    <property type="entry name" value="HTH_11"/>
</dbReference>
<keyword evidence="2" id="KW-0805">Transcription regulation</keyword>
<dbReference type="GO" id="GO:0016740">
    <property type="term" value="F:transferase activity"/>
    <property type="evidence" value="ECO:0007669"/>
    <property type="project" value="UniProtKB-ARBA"/>
</dbReference>
<dbReference type="SUPFAM" id="SSF55681">
    <property type="entry name" value="Class II aaRS and biotin synthetases"/>
    <property type="match status" value="1"/>
</dbReference>
<dbReference type="GO" id="GO:0003677">
    <property type="term" value="F:DNA binding"/>
    <property type="evidence" value="ECO:0007669"/>
    <property type="project" value="UniProtKB-UniRule"/>
</dbReference>
<name>A0A940WYW4_9BACI</name>
<dbReference type="InterPro" id="IPR036388">
    <property type="entry name" value="WH-like_DNA-bd_sf"/>
</dbReference>
<dbReference type="GO" id="GO:0004077">
    <property type="term" value="F:biotin--[biotin carboxyl-carrier protein] ligase activity"/>
    <property type="evidence" value="ECO:0007669"/>
    <property type="project" value="UniProtKB-UniRule"/>
</dbReference>
<keyword evidence="2" id="KW-0067">ATP-binding</keyword>
<comment type="caution">
    <text evidence="4">The sequence shown here is derived from an EMBL/GenBank/DDBJ whole genome shotgun (WGS) entry which is preliminary data.</text>
</comment>
<dbReference type="InterPro" id="IPR004143">
    <property type="entry name" value="BPL_LPL_catalytic"/>
</dbReference>
<dbReference type="Pfam" id="PF08279">
    <property type="entry name" value="HTH_11"/>
    <property type="match status" value="1"/>
</dbReference>
<feature type="DNA-binding region" description="H-T-H motif" evidence="2">
    <location>
        <begin position="19"/>
        <end position="38"/>
    </location>
</feature>
<keyword evidence="2" id="KW-0678">Repressor</keyword>
<gene>
    <name evidence="2" type="primary">birA</name>
    <name evidence="4" type="ORF">J7W16_05685</name>
</gene>
<reference evidence="4" key="1">
    <citation type="submission" date="2021-03" db="EMBL/GenBank/DDBJ databases">
        <title>Bacillus suaedae sp. nov., isolated from Suaeda aralocaspica.</title>
        <authorList>
            <person name="Lei R.F.R."/>
        </authorList>
    </citation>
    <scope>NUCLEOTIDE SEQUENCE</scope>
    <source>
        <strain evidence="4">YZJH907-2</strain>
    </source>
</reference>
<keyword evidence="2" id="KW-0092">Biotin</keyword>
<dbReference type="PROSITE" id="PS51733">
    <property type="entry name" value="BPL_LPL_CATALYTIC"/>
    <property type="match status" value="1"/>
</dbReference>
<dbReference type="SUPFAM" id="SSF46785">
    <property type="entry name" value="Winged helix' DNA-binding domain"/>
    <property type="match status" value="1"/>
</dbReference>
<dbReference type="AlphaFoldDB" id="A0A940WYW4"/>
<keyword evidence="2" id="KW-0547">Nucleotide-binding</keyword>
<sequence length="325" mass="35719">MKEQLLKIFNEHEGQYVSGEKISEALGCSRTAIWKHIDALRKSGYELQSAPRKGYRLIKKGDSIQPHDIKSSLTTKRLGQEQTYFESTESTQIIAHKLAQEGVNEGHLVVANEQTSGKGRLARKWYSRAGASISMSVILRPKLSPQETPQLTLLTAVAVVRAIKKQTGLSADIKWPNDVLLNGKKVVGILTEMQADPDFVHSVIIGIGINVNHHATDLDSEILGIATSLAIEKGSDVDRAALISVILLELETLYELYLTDGFSTIRTLWETHSNSIGTYLTAKTAKSSIYGFAKGISDEGCLLLEDQLGEVHQIYSADIELMSNS</sequence>
<dbReference type="InterPro" id="IPR045864">
    <property type="entry name" value="aa-tRNA-synth_II/BPL/LPL"/>
</dbReference>
<evidence type="ECO:0000259" key="3">
    <source>
        <dbReference type="PROSITE" id="PS51733"/>
    </source>
</evidence>
<keyword evidence="2" id="KW-0804">Transcription</keyword>
<keyword evidence="2" id="KW-0238">DNA-binding</keyword>
<evidence type="ECO:0000313" key="4">
    <source>
        <dbReference type="EMBL" id="MBP3950619.1"/>
    </source>
</evidence>
<dbReference type="PANTHER" id="PTHR12835:SF5">
    <property type="entry name" value="BIOTIN--PROTEIN LIGASE"/>
    <property type="match status" value="1"/>
</dbReference>
<evidence type="ECO:0000313" key="5">
    <source>
        <dbReference type="Proteomes" id="UP000678228"/>
    </source>
</evidence>
<comment type="similarity">
    <text evidence="2">Belongs to the biotin--protein ligase family.</text>
</comment>
<dbReference type="InterPro" id="IPR036390">
    <property type="entry name" value="WH_DNA-bd_sf"/>
</dbReference>
<dbReference type="InterPro" id="IPR030855">
    <property type="entry name" value="Bifunct_BirA"/>
</dbReference>
<feature type="binding site" evidence="2">
    <location>
        <position position="114"/>
    </location>
    <ligand>
        <name>biotin</name>
        <dbReference type="ChEBI" id="CHEBI:57586"/>
    </ligand>
</feature>